<protein>
    <recommendedName>
        <fullName evidence="5">Transmembrane protein</fullName>
    </recommendedName>
</protein>
<feature type="compositionally biased region" description="Polar residues" evidence="1">
    <location>
        <begin position="92"/>
        <end position="109"/>
    </location>
</feature>
<feature type="region of interest" description="Disordered" evidence="1">
    <location>
        <begin position="330"/>
        <end position="351"/>
    </location>
</feature>
<keyword evidence="2" id="KW-0472">Membrane</keyword>
<dbReference type="PANTHER" id="PTHR31549:SF190">
    <property type="entry name" value="UPF0481 PROTEIN-RELATED"/>
    <property type="match status" value="1"/>
</dbReference>
<evidence type="ECO:0008006" key="5">
    <source>
        <dbReference type="Google" id="ProtNLM"/>
    </source>
</evidence>
<keyword evidence="2" id="KW-1133">Transmembrane helix</keyword>
<organism evidence="3 4">
    <name type="scientific">Panicum hallii var. hallii</name>
    <dbReference type="NCBI Taxonomy" id="1504633"/>
    <lineage>
        <taxon>Eukaryota</taxon>
        <taxon>Viridiplantae</taxon>
        <taxon>Streptophyta</taxon>
        <taxon>Embryophyta</taxon>
        <taxon>Tracheophyta</taxon>
        <taxon>Spermatophyta</taxon>
        <taxon>Magnoliopsida</taxon>
        <taxon>Liliopsida</taxon>
        <taxon>Poales</taxon>
        <taxon>Poaceae</taxon>
        <taxon>PACMAD clade</taxon>
        <taxon>Panicoideae</taxon>
        <taxon>Panicodae</taxon>
        <taxon>Paniceae</taxon>
        <taxon>Panicinae</taxon>
        <taxon>Panicum</taxon>
        <taxon>Panicum sect. Panicum</taxon>
    </lineage>
</organism>
<feature type="transmembrane region" description="Helical" evidence="2">
    <location>
        <begin position="525"/>
        <end position="549"/>
    </location>
</feature>
<dbReference type="EMBL" id="CM009750">
    <property type="protein sequence ID" value="PUZ68297.1"/>
    <property type="molecule type" value="Genomic_DNA"/>
</dbReference>
<feature type="region of interest" description="Disordered" evidence="1">
    <location>
        <begin position="20"/>
        <end position="109"/>
    </location>
</feature>
<dbReference type="STRING" id="1504633.A0A2T7EKC7"/>
<keyword evidence="2" id="KW-0812">Transmembrane</keyword>
<feature type="compositionally biased region" description="Low complexity" evidence="1">
    <location>
        <begin position="71"/>
        <end position="82"/>
    </location>
</feature>
<evidence type="ECO:0000313" key="3">
    <source>
        <dbReference type="EMBL" id="PUZ68297.1"/>
    </source>
</evidence>
<dbReference type="Proteomes" id="UP000244336">
    <property type="component" value="Chromosome 2"/>
</dbReference>
<sequence>MSRDAQHSNGSSIVELVDRTGTHDSENDLNHMDSDNMPNARHSNVSSIVDEGDDGTGMHGGENHLNHARHSNVSSTVVVGDGTDTHGGGNHLNQPVDTSNSNSTGAQSSRISKVRAQLRAADDNSYTPHFVTIGPCNRTPPSPEAEHIKLICVEFVERILREEEGAEGGGLAHVVEPLVPRVRACYDHDTVGEMTTEALSTLLLRDGCYLLGTTCNLPLPAANNPQAPPAPSNNVNAAAAMHVTRAQETASVRDTVFLLENQIPFVVLEAIHERVTGGNHSLLQSCLGPYVRKVLVDLLYISPWVEVPSLPEPPSHLLHLVHTYFKSPVTEPQQRSSSTGDDNTASTLDTPLLPIRSDRTGRWRRATEYCKYGDVRFKRRDDFKEGERWTFLDVRYDAGTLWIPRLRVDGMTWTILRNLMALEEQQEERRPVTAYCVFMSQVACTVEDVELLQRRGILEQFLGSDEEVAKGFANLCKGVIFDVDIPERNYLRSTWHELHKLCCDQGRNFMGSFRQKHWSEPLVRAGFGIAFCFFVFQLLQVILAFIPLVHKRNK</sequence>
<dbReference type="InterPro" id="IPR004158">
    <property type="entry name" value="DUF247_pln"/>
</dbReference>
<keyword evidence="4" id="KW-1185">Reference proteome</keyword>
<dbReference type="Pfam" id="PF03140">
    <property type="entry name" value="DUF247"/>
    <property type="match status" value="1"/>
</dbReference>
<name>A0A2T7EKC7_9POAL</name>
<dbReference type="OrthoDB" id="605154at2759"/>
<feature type="compositionally biased region" description="Basic and acidic residues" evidence="1">
    <location>
        <begin position="20"/>
        <end position="34"/>
    </location>
</feature>
<dbReference type="PANTHER" id="PTHR31549">
    <property type="entry name" value="PROTEIN, PUTATIVE (DUF247)-RELATED-RELATED"/>
    <property type="match status" value="1"/>
</dbReference>
<proteinExistence type="predicted"/>
<accession>A0A2T7EKC7</accession>
<dbReference type="Gramene" id="PUZ68297">
    <property type="protein sequence ID" value="PUZ68297"/>
    <property type="gene ID" value="GQ55_2G015200"/>
</dbReference>
<gene>
    <name evidence="3" type="ORF">GQ55_2G015200</name>
</gene>
<dbReference type="AlphaFoldDB" id="A0A2T7EKC7"/>
<feature type="compositionally biased region" description="Polar residues" evidence="1">
    <location>
        <begin position="330"/>
        <end position="349"/>
    </location>
</feature>
<evidence type="ECO:0000256" key="1">
    <source>
        <dbReference type="SAM" id="MobiDB-lite"/>
    </source>
</evidence>
<evidence type="ECO:0000313" key="4">
    <source>
        <dbReference type="Proteomes" id="UP000244336"/>
    </source>
</evidence>
<reference evidence="3 4" key="1">
    <citation type="submission" date="2018-04" db="EMBL/GenBank/DDBJ databases">
        <title>WGS assembly of Panicum hallii var. hallii HAL2.</title>
        <authorList>
            <person name="Lovell J."/>
            <person name="Jenkins J."/>
            <person name="Lowry D."/>
            <person name="Mamidi S."/>
            <person name="Sreedasyam A."/>
            <person name="Weng X."/>
            <person name="Barry K."/>
            <person name="Bonette J."/>
            <person name="Campitelli B."/>
            <person name="Daum C."/>
            <person name="Gordon S."/>
            <person name="Gould B."/>
            <person name="Lipzen A."/>
            <person name="MacQueen A."/>
            <person name="Palacio-Mejia J."/>
            <person name="Plott C."/>
            <person name="Shakirov E."/>
            <person name="Shu S."/>
            <person name="Yoshinaga Y."/>
            <person name="Zane M."/>
            <person name="Rokhsar D."/>
            <person name="Grimwood J."/>
            <person name="Schmutz J."/>
            <person name="Juenger T."/>
        </authorList>
    </citation>
    <scope>NUCLEOTIDE SEQUENCE [LARGE SCALE GENOMIC DNA]</scope>
    <source>
        <strain evidence="4">cv. HAL2</strain>
    </source>
</reference>
<evidence type="ECO:0000256" key="2">
    <source>
        <dbReference type="SAM" id="Phobius"/>
    </source>
</evidence>